<dbReference type="RefSeq" id="WP_340338036.1">
    <property type="nucleotide sequence ID" value="NZ_JBBKZS010000013.1"/>
</dbReference>
<sequence length="273" mass="28775">MVPACLSLAHLTVIDAHPLELVDAASAGGFDAIGLRIVPPAPTDPLVPVVGDEPLIRELLARMNGLDISVLDVETIWIGPDIDVDALLPAFAVAQRLGARNVLTMGNDPDEGRFTSSFARLCEAAAGFDLRVGLEFAAYTHSPSIQAAHRVVKAASQPNGGVLIDALHMMRSGGTAADIAMLDPTWLAYCQLADGRGPRPTTTDALRAEARGGRFYPGEGEFPLTAILDALPAGLPIGVETPCAQHRSLPVVERARLCGAATRRFLEAYSRAA</sequence>
<feature type="domain" description="Xylose isomerase-like TIM barrel" evidence="1">
    <location>
        <begin position="23"/>
        <end position="246"/>
    </location>
</feature>
<dbReference type="EMBL" id="JBBKZS010000013">
    <property type="protein sequence ID" value="MEJ8857971.1"/>
    <property type="molecule type" value="Genomic_DNA"/>
</dbReference>
<dbReference type="PANTHER" id="PTHR12110">
    <property type="entry name" value="HYDROXYPYRUVATE ISOMERASE"/>
    <property type="match status" value="1"/>
</dbReference>
<proteinExistence type="predicted"/>
<dbReference type="Pfam" id="PF01261">
    <property type="entry name" value="AP_endonuc_2"/>
    <property type="match status" value="1"/>
</dbReference>
<dbReference type="InterPro" id="IPR036237">
    <property type="entry name" value="Xyl_isomerase-like_sf"/>
</dbReference>
<keyword evidence="3" id="KW-1185">Reference proteome</keyword>
<dbReference type="InterPro" id="IPR013022">
    <property type="entry name" value="Xyl_isomerase-like_TIM-brl"/>
</dbReference>
<dbReference type="PANTHER" id="PTHR12110:SF48">
    <property type="entry name" value="BLL3656 PROTEIN"/>
    <property type="match status" value="1"/>
</dbReference>
<dbReference type="Gene3D" id="3.20.20.150">
    <property type="entry name" value="Divalent-metal-dependent TIM barrel enzymes"/>
    <property type="match status" value="1"/>
</dbReference>
<accession>A0ABU8XE05</accession>
<name>A0ABU8XE05_9BURK</name>
<organism evidence="2 3">
    <name type="scientific">Variovorax robiniae</name>
    <dbReference type="NCBI Taxonomy" id="1836199"/>
    <lineage>
        <taxon>Bacteria</taxon>
        <taxon>Pseudomonadati</taxon>
        <taxon>Pseudomonadota</taxon>
        <taxon>Betaproteobacteria</taxon>
        <taxon>Burkholderiales</taxon>
        <taxon>Comamonadaceae</taxon>
        <taxon>Variovorax</taxon>
    </lineage>
</organism>
<evidence type="ECO:0000313" key="2">
    <source>
        <dbReference type="EMBL" id="MEJ8857971.1"/>
    </source>
</evidence>
<protein>
    <submittedName>
        <fullName evidence="2">TIM barrel protein</fullName>
    </submittedName>
</protein>
<dbReference type="Proteomes" id="UP001367030">
    <property type="component" value="Unassembled WGS sequence"/>
</dbReference>
<reference evidence="2 3" key="1">
    <citation type="submission" date="2024-03" db="EMBL/GenBank/DDBJ databases">
        <title>Novel species of the genus Variovorax.</title>
        <authorList>
            <person name="Liu Q."/>
            <person name="Xin Y.-H."/>
        </authorList>
    </citation>
    <scope>NUCLEOTIDE SEQUENCE [LARGE SCALE GENOMIC DNA]</scope>
    <source>
        <strain evidence="2 3">KACC 18901</strain>
    </source>
</reference>
<dbReference type="InterPro" id="IPR050312">
    <property type="entry name" value="IolE/XylAMocC-like"/>
</dbReference>
<gene>
    <name evidence="2" type="ORF">WKW79_25605</name>
</gene>
<evidence type="ECO:0000313" key="3">
    <source>
        <dbReference type="Proteomes" id="UP001367030"/>
    </source>
</evidence>
<comment type="caution">
    <text evidence="2">The sequence shown here is derived from an EMBL/GenBank/DDBJ whole genome shotgun (WGS) entry which is preliminary data.</text>
</comment>
<evidence type="ECO:0000259" key="1">
    <source>
        <dbReference type="Pfam" id="PF01261"/>
    </source>
</evidence>
<dbReference type="SUPFAM" id="SSF51658">
    <property type="entry name" value="Xylose isomerase-like"/>
    <property type="match status" value="1"/>
</dbReference>